<protein>
    <recommendedName>
        <fullName evidence="2">histidine kinase</fullName>
        <ecNumber evidence="2">2.7.13.3</ecNumber>
    </recommendedName>
</protein>
<dbReference type="PROSITE" id="PS50109">
    <property type="entry name" value="HIS_KIN"/>
    <property type="match status" value="1"/>
</dbReference>
<keyword evidence="4" id="KW-0812">Transmembrane</keyword>
<dbReference type="SUPFAM" id="SSF55874">
    <property type="entry name" value="ATPase domain of HSP90 chaperone/DNA topoisomerase II/histidine kinase"/>
    <property type="match status" value="1"/>
</dbReference>
<dbReference type="PRINTS" id="PR00344">
    <property type="entry name" value="BCTRLSENSOR"/>
</dbReference>
<organism evidence="6 7">
    <name type="scientific">Catenovulum maritimum</name>
    <dbReference type="NCBI Taxonomy" id="1513271"/>
    <lineage>
        <taxon>Bacteria</taxon>
        <taxon>Pseudomonadati</taxon>
        <taxon>Pseudomonadota</taxon>
        <taxon>Gammaproteobacteria</taxon>
        <taxon>Alteromonadales</taxon>
        <taxon>Alteromonadaceae</taxon>
        <taxon>Catenovulum</taxon>
    </lineage>
</organism>
<dbReference type="EC" id="2.7.13.3" evidence="2"/>
<name>A0A0J8GX89_9ALTE</name>
<keyword evidence="3" id="KW-0175">Coiled coil</keyword>
<keyword evidence="4" id="KW-0472">Membrane</keyword>
<feature type="transmembrane region" description="Helical" evidence="4">
    <location>
        <begin position="15"/>
        <end position="36"/>
    </location>
</feature>
<comment type="caution">
    <text evidence="6">The sequence shown here is derived from an EMBL/GenBank/DDBJ whole genome shotgun (WGS) entry which is preliminary data.</text>
</comment>
<dbReference type="Proteomes" id="UP000037600">
    <property type="component" value="Unassembled WGS sequence"/>
</dbReference>
<dbReference type="InterPro" id="IPR004358">
    <property type="entry name" value="Sig_transdc_His_kin-like_C"/>
</dbReference>
<dbReference type="PATRIC" id="fig|1513271.3.peg.2017"/>
<evidence type="ECO:0000259" key="5">
    <source>
        <dbReference type="PROSITE" id="PS50109"/>
    </source>
</evidence>
<dbReference type="InterPro" id="IPR036890">
    <property type="entry name" value="HATPase_C_sf"/>
</dbReference>
<evidence type="ECO:0000256" key="2">
    <source>
        <dbReference type="ARBA" id="ARBA00012438"/>
    </source>
</evidence>
<dbReference type="AlphaFoldDB" id="A0A0J8GX89"/>
<dbReference type="InterPro" id="IPR005467">
    <property type="entry name" value="His_kinase_dom"/>
</dbReference>
<keyword evidence="4" id="KW-1133">Transmembrane helix</keyword>
<feature type="domain" description="Histidine kinase" evidence="5">
    <location>
        <begin position="346"/>
        <end position="578"/>
    </location>
</feature>
<dbReference type="SMART" id="SM00387">
    <property type="entry name" value="HATPase_c"/>
    <property type="match status" value="1"/>
</dbReference>
<evidence type="ECO:0000313" key="6">
    <source>
        <dbReference type="EMBL" id="KMT65338.1"/>
    </source>
</evidence>
<dbReference type="GO" id="GO:0004673">
    <property type="term" value="F:protein histidine kinase activity"/>
    <property type="evidence" value="ECO:0007669"/>
    <property type="project" value="UniProtKB-EC"/>
</dbReference>
<dbReference type="InterPro" id="IPR003594">
    <property type="entry name" value="HATPase_dom"/>
</dbReference>
<dbReference type="Gene3D" id="3.30.565.10">
    <property type="entry name" value="Histidine kinase-like ATPase, C-terminal domain"/>
    <property type="match status" value="1"/>
</dbReference>
<feature type="coiled-coil region" evidence="3">
    <location>
        <begin position="229"/>
        <end position="337"/>
    </location>
</feature>
<sequence>MKKISLSRKLLTKVLTIYIGLTVVITAVQIVSEYYLAKNHIENELKTLQKTFSGSLTRAIWELNVQQSSTIATGLLAMPSIEGVILRDESNEIITKLGQIIDGVEIPIEPGDEQILINKGNVEIFGYVYPLIFEFSGRPIQVGDVTLFSSSNIVIERIEVALYLLVFKALLITTILFIIILVTFKRLLSQPLYELTEQIENFDIERLEQSKIELGLVDQNELVVLQDAYNSLLDRIAGYSKQLENAHKDLIEANNKLDDQNLMLEQEVAKKTANLSRVMLDLESQKKELEKSQKELKAGMNVKNKAEEALMGKHKELEQSMEELKSAQVQLVESEKMASLGGLVAGIAHDVNTPIGISVTASSYLTEQIKVINEKYQDKTLSPKSLERFINEANESIKLITTNLKRASDLVASFKQIAVDQASEAIRNIELHNYTHDIVNSLKPHLKKTQHTIEISCPKDLNMRCPAGAISQIFTNLIMNSLIHGFEKMRQGQIKIAITEEADETVKIVYRDNGKGVSRDVLSKLFDPFFTTKREKGGSGLGTHITYNLVKQTLHGQLVAESELGHGLTYIITIPKVTPVEQDVL</sequence>
<dbReference type="STRING" id="1513271.XM47_09925"/>
<keyword evidence="7" id="KW-1185">Reference proteome</keyword>
<gene>
    <name evidence="6" type="ORF">XM47_09925</name>
</gene>
<comment type="catalytic activity">
    <reaction evidence="1">
        <text>ATP + protein L-histidine = ADP + protein N-phospho-L-histidine.</text>
        <dbReference type="EC" id="2.7.13.3"/>
    </reaction>
</comment>
<dbReference type="EMBL" id="LAZL01000012">
    <property type="protein sequence ID" value="KMT65338.1"/>
    <property type="molecule type" value="Genomic_DNA"/>
</dbReference>
<dbReference type="PANTHER" id="PTHR43065">
    <property type="entry name" value="SENSOR HISTIDINE KINASE"/>
    <property type="match status" value="1"/>
</dbReference>
<evidence type="ECO:0000256" key="1">
    <source>
        <dbReference type="ARBA" id="ARBA00000085"/>
    </source>
</evidence>
<feature type="transmembrane region" description="Helical" evidence="4">
    <location>
        <begin position="160"/>
        <end position="184"/>
    </location>
</feature>
<evidence type="ECO:0000313" key="7">
    <source>
        <dbReference type="Proteomes" id="UP000037600"/>
    </source>
</evidence>
<evidence type="ECO:0000256" key="3">
    <source>
        <dbReference type="SAM" id="Coils"/>
    </source>
</evidence>
<proteinExistence type="predicted"/>
<dbReference type="PANTHER" id="PTHR43065:SF47">
    <property type="match status" value="1"/>
</dbReference>
<keyword evidence="6" id="KW-0808">Transferase</keyword>
<dbReference type="OrthoDB" id="2521613at2"/>
<reference evidence="6 7" key="1">
    <citation type="submission" date="2015-04" db="EMBL/GenBank/DDBJ databases">
        <title>Draft Genome Sequence of the Novel Agar-Digesting Marine Bacterium Q1.</title>
        <authorList>
            <person name="Li Y."/>
            <person name="Li D."/>
            <person name="Chen G."/>
            <person name="Du Z."/>
        </authorList>
    </citation>
    <scope>NUCLEOTIDE SEQUENCE [LARGE SCALE GENOMIC DNA]</scope>
    <source>
        <strain evidence="6 7">Q1</strain>
    </source>
</reference>
<dbReference type="Pfam" id="PF02518">
    <property type="entry name" value="HATPase_c"/>
    <property type="match status" value="1"/>
</dbReference>
<accession>A0A0J8GX89</accession>
<dbReference type="Gene3D" id="1.10.287.130">
    <property type="match status" value="1"/>
</dbReference>
<evidence type="ECO:0000256" key="4">
    <source>
        <dbReference type="SAM" id="Phobius"/>
    </source>
</evidence>
<dbReference type="RefSeq" id="WP_048692137.1">
    <property type="nucleotide sequence ID" value="NZ_KQ130489.1"/>
</dbReference>
<keyword evidence="6" id="KW-0418">Kinase</keyword>